<keyword evidence="1" id="KW-0808">Transferase</keyword>
<name>A0ABV9KA20_9PORP</name>
<dbReference type="RefSeq" id="WP_380080263.1">
    <property type="nucleotide sequence ID" value="NZ_JBHSGO010000216.1"/>
</dbReference>
<sequence>MGILKYFAEGDHNRKILKAAVGLVRSISEDNIPDGVTLIYDKRNKLYSLQIDQVEYVIKSFKVPIFVQRIVYTFIRPSKAIRSFRNSLRLYQLHIDNPQPIGAAIEYSGGLLSKSYYLSEKLDDTEDIRSLMDGSLHDPELLKMVVHFIVTLHLKGVLHIDLSPGNILKSNCVRGHFFLVDLNRMKFFDSPLNEEMSYQNLARISDSYEVTNLLAEYYAIERGFDPQHAIKRIQKYSDAFFSRKAFSFARRQLKKEGLKNVRFFIYKYRLTRCLRKLLGSQSLYQAERNLYFRYIKCGDIRGAILRTESYE</sequence>
<accession>A0ABV9KA20</accession>
<comment type="caution">
    <text evidence="1">The sequence shown here is derived from an EMBL/GenBank/DDBJ whole genome shotgun (WGS) entry which is preliminary data.</text>
</comment>
<gene>
    <name evidence="1" type="ORF">ACFO3G_09475</name>
</gene>
<proteinExistence type="predicted"/>
<dbReference type="Pfam" id="PF06293">
    <property type="entry name" value="Kdo"/>
    <property type="match status" value="1"/>
</dbReference>
<dbReference type="GO" id="GO:0016301">
    <property type="term" value="F:kinase activity"/>
    <property type="evidence" value="ECO:0007669"/>
    <property type="project" value="UniProtKB-KW"/>
</dbReference>
<dbReference type="Proteomes" id="UP001596020">
    <property type="component" value="Unassembled WGS sequence"/>
</dbReference>
<evidence type="ECO:0000313" key="2">
    <source>
        <dbReference type="Proteomes" id="UP001596020"/>
    </source>
</evidence>
<keyword evidence="1" id="KW-0418">Kinase</keyword>
<dbReference type="EMBL" id="JBHSGO010000216">
    <property type="protein sequence ID" value="MFC4666821.1"/>
    <property type="molecule type" value="Genomic_DNA"/>
</dbReference>
<dbReference type="InterPro" id="IPR011009">
    <property type="entry name" value="Kinase-like_dom_sf"/>
</dbReference>
<evidence type="ECO:0000313" key="1">
    <source>
        <dbReference type="EMBL" id="MFC4666821.1"/>
    </source>
</evidence>
<dbReference type="Gene3D" id="1.10.510.10">
    <property type="entry name" value="Transferase(Phosphotransferase) domain 1"/>
    <property type="match status" value="1"/>
</dbReference>
<protein>
    <submittedName>
        <fullName evidence="1">Lipopolysaccharide kinase InaA family protein</fullName>
    </submittedName>
</protein>
<reference evidence="2" key="1">
    <citation type="journal article" date="2019" name="Int. J. Syst. Evol. Microbiol.">
        <title>The Global Catalogue of Microorganisms (GCM) 10K type strain sequencing project: providing services to taxonomists for standard genome sequencing and annotation.</title>
        <authorList>
            <consortium name="The Broad Institute Genomics Platform"/>
            <consortium name="The Broad Institute Genome Sequencing Center for Infectious Disease"/>
            <person name="Wu L."/>
            <person name="Ma J."/>
        </authorList>
    </citation>
    <scope>NUCLEOTIDE SEQUENCE [LARGE SCALE GENOMIC DNA]</scope>
    <source>
        <strain evidence="2">CGMCC 4.7357</strain>
    </source>
</reference>
<dbReference type="SUPFAM" id="SSF56112">
    <property type="entry name" value="Protein kinase-like (PK-like)"/>
    <property type="match status" value="1"/>
</dbReference>
<organism evidence="1 2">
    <name type="scientific">Falsiporphyromonas endometrii</name>
    <dbReference type="NCBI Taxonomy" id="1387297"/>
    <lineage>
        <taxon>Bacteria</taxon>
        <taxon>Pseudomonadati</taxon>
        <taxon>Bacteroidota</taxon>
        <taxon>Bacteroidia</taxon>
        <taxon>Bacteroidales</taxon>
        <taxon>Porphyromonadaceae</taxon>
        <taxon>Falsiporphyromonas</taxon>
    </lineage>
</organism>
<keyword evidence="2" id="KW-1185">Reference proteome</keyword>